<evidence type="ECO:0000313" key="2">
    <source>
        <dbReference type="EMBL" id="CAD2214356.1"/>
    </source>
</evidence>
<evidence type="ECO:0000256" key="1">
    <source>
        <dbReference type="SAM" id="MobiDB-lite"/>
    </source>
</evidence>
<sequence length="249" mass="28748">MKDFENKAMHFFQRHTYAQSHRLSLASAMRKIHQETAAETIRRLEALPPPPSVAVYDDSDSPFLRNEANKELNSETFRQSVQSFLTEKLLMKRQGAGKEDDSLAILDSTMLGKMDYLQYAKWSVLNRPHHTDPPPQEEQKEAVVSSKLKIQHRRRVYAPLATSVTNFLSETLLPNKQKLVQEDGRLFRECVERVERQKEKVQQLNRVLAGRGPPQPNDSPSRGSFRHPMRQGKKSKKKSGKQKQFAKRN</sequence>
<feature type="region of interest" description="Disordered" evidence="1">
    <location>
        <begin position="204"/>
        <end position="249"/>
    </location>
</feature>
<keyword evidence="3" id="KW-1185">Reference proteome</keyword>
<evidence type="ECO:0000313" key="3">
    <source>
        <dbReference type="Proteomes" id="UP000515908"/>
    </source>
</evidence>
<name>A0A7G2C3S0_9TRYP</name>
<organism evidence="2 3">
    <name type="scientific">Angomonas deanei</name>
    <dbReference type="NCBI Taxonomy" id="59799"/>
    <lineage>
        <taxon>Eukaryota</taxon>
        <taxon>Discoba</taxon>
        <taxon>Euglenozoa</taxon>
        <taxon>Kinetoplastea</taxon>
        <taxon>Metakinetoplastina</taxon>
        <taxon>Trypanosomatida</taxon>
        <taxon>Trypanosomatidae</taxon>
        <taxon>Strigomonadinae</taxon>
        <taxon>Angomonas</taxon>
    </lineage>
</organism>
<gene>
    <name evidence="2" type="ORF">ADEAN_000180100</name>
</gene>
<dbReference type="EMBL" id="LR877147">
    <property type="protein sequence ID" value="CAD2214356.1"/>
    <property type="molecule type" value="Genomic_DNA"/>
</dbReference>
<dbReference type="AlphaFoldDB" id="A0A7G2C3S0"/>
<accession>A0A7G2C3S0</accession>
<proteinExistence type="predicted"/>
<reference evidence="2 3" key="1">
    <citation type="submission" date="2020-08" db="EMBL/GenBank/DDBJ databases">
        <authorList>
            <person name="Newling K."/>
            <person name="Davey J."/>
            <person name="Forrester S."/>
        </authorList>
    </citation>
    <scope>NUCLEOTIDE SEQUENCE [LARGE SCALE GENOMIC DNA]</scope>
    <source>
        <strain evidence="3">Crithidia deanei Carvalho (ATCC PRA-265)</strain>
    </source>
</reference>
<dbReference type="VEuPathDB" id="TriTrypDB:ADEAN_000180100"/>
<dbReference type="Proteomes" id="UP000515908">
    <property type="component" value="Chromosome 03"/>
</dbReference>
<protein>
    <submittedName>
        <fullName evidence="2">Uncharacterized protein</fullName>
    </submittedName>
</protein>
<feature type="compositionally biased region" description="Basic residues" evidence="1">
    <location>
        <begin position="224"/>
        <end position="249"/>
    </location>
</feature>